<accession>A0A520XGX0</accession>
<protein>
    <submittedName>
        <fullName evidence="1">Uncharacterized protein</fullName>
    </submittedName>
</protein>
<gene>
    <name evidence="1" type="ORF">EVJ48_00595</name>
</gene>
<comment type="caution">
    <text evidence="1">The sequence shown here is derived from an EMBL/GenBank/DDBJ whole genome shotgun (WGS) entry which is preliminary data.</text>
</comment>
<evidence type="ECO:0000313" key="1">
    <source>
        <dbReference type="EMBL" id="RZV40453.1"/>
    </source>
</evidence>
<dbReference type="AlphaFoldDB" id="A0A520XGX0"/>
<dbReference type="Proteomes" id="UP000322454">
    <property type="component" value="Unassembled WGS sequence"/>
</dbReference>
<sequence length="85" mass="10211">MQSKKMNEEFQDTIQSLLIEIDNIKEYLEEIYGYDGEVKKLFENCENATYIENKVKELNDKIAVFNWWWKVAARDVEEMKGKLIK</sequence>
<reference evidence="1 2" key="1">
    <citation type="submission" date="2019-01" db="EMBL/GenBank/DDBJ databases">
        <title>Insights into ecological role of a new deltaproteobacterial order Candidatus Sinidesulfobacterales (Sva0485) by metagenomics and metatranscriptomics.</title>
        <authorList>
            <person name="Tan S."/>
            <person name="Liu J."/>
            <person name="Fang Y."/>
            <person name="Hedlund B."/>
            <person name="Lian Z.-H."/>
            <person name="Huang L.-Y."/>
            <person name="Li J.-T."/>
            <person name="Huang L.-N."/>
            <person name="Li W.-J."/>
            <person name="Jiang H.-C."/>
            <person name="Dong H.-L."/>
            <person name="Shu W.-S."/>
        </authorList>
    </citation>
    <scope>NUCLEOTIDE SEQUENCE [LARGE SCALE GENOMIC DNA]</scope>
    <source>
        <strain evidence="1">AP4</strain>
    </source>
</reference>
<proteinExistence type="predicted"/>
<organism evidence="1 2">
    <name type="scientific">Candidatus Acidulodesulfobacterium acidiphilum</name>
    <dbReference type="NCBI Taxonomy" id="2597224"/>
    <lineage>
        <taxon>Bacteria</taxon>
        <taxon>Deltaproteobacteria</taxon>
        <taxon>Candidatus Acidulodesulfobacterales</taxon>
        <taxon>Candidatus Acidulodesulfobacterium</taxon>
    </lineage>
</organism>
<dbReference type="EMBL" id="SHMQ01000001">
    <property type="protein sequence ID" value="RZV40453.1"/>
    <property type="molecule type" value="Genomic_DNA"/>
</dbReference>
<name>A0A520XGX0_9DELT</name>
<evidence type="ECO:0000313" key="2">
    <source>
        <dbReference type="Proteomes" id="UP000322454"/>
    </source>
</evidence>